<evidence type="ECO:0000256" key="10">
    <source>
        <dbReference type="ARBA" id="ARBA00069229"/>
    </source>
</evidence>
<gene>
    <name evidence="12" type="ORF">FH972_021532</name>
</gene>
<dbReference type="Pfam" id="PF02676">
    <property type="entry name" value="TYW3"/>
    <property type="match status" value="1"/>
</dbReference>
<evidence type="ECO:0000313" key="12">
    <source>
        <dbReference type="EMBL" id="KAB8337230.1"/>
    </source>
</evidence>
<comment type="caution">
    <text evidence="12">The sequence shown here is derived from an EMBL/GenBank/DDBJ whole genome shotgun (WGS) entry which is preliminary data.</text>
</comment>
<comment type="function">
    <text evidence="9">S-adenosyl-L-methionine-dependent methyltransferase that acts as a component of the wybutosine biosynthesis pathway. Wybutosine is a hyper modified guanosine with a tricyclic base found at the 3'-position adjacent to the anticodon of eukaryotic phenylalanine tRNA. Probably methylates N-4 position of wybutosine-86 to produce wybutosine-72.</text>
</comment>
<evidence type="ECO:0000256" key="8">
    <source>
        <dbReference type="ARBA" id="ARBA00049202"/>
    </source>
</evidence>
<evidence type="ECO:0000256" key="7">
    <source>
        <dbReference type="ARBA" id="ARBA00030554"/>
    </source>
</evidence>
<dbReference type="AlphaFoldDB" id="A0A5N6KQ90"/>
<dbReference type="OrthoDB" id="263283at2759"/>
<dbReference type="FunFam" id="3.30.1960.10:FF:000003">
    <property type="entry name" value="tRNA methyltransferase"/>
    <property type="match status" value="1"/>
</dbReference>
<comment type="similarity">
    <text evidence="1">Belongs to the TYW3 family.</text>
</comment>
<dbReference type="EC" id="2.1.1.282" evidence="2"/>
<evidence type="ECO:0000256" key="1">
    <source>
        <dbReference type="ARBA" id="ARBA00008569"/>
    </source>
</evidence>
<keyword evidence="3" id="KW-0489">Methyltransferase</keyword>
<dbReference type="GO" id="GO:0008033">
    <property type="term" value="P:tRNA processing"/>
    <property type="evidence" value="ECO:0007669"/>
    <property type="project" value="UniProtKB-KW"/>
</dbReference>
<accession>A0A5N6KQ90</accession>
<dbReference type="PANTHER" id="PTHR48418:SF1">
    <property type="entry name" value="TRNA WYBUTOSINE-SYNTHESIZING PROTEIN 3"/>
    <property type="match status" value="1"/>
</dbReference>
<dbReference type="Proteomes" id="UP000327013">
    <property type="component" value="Unassembled WGS sequence"/>
</dbReference>
<sequence>MKSRGWSGEGIAAENKIFVAKKQKILRSLEVDEDDYADASPKGSLDKPIRDFIEEINSWPGLVTTSSCSGRVSVFIEGPGKPVKSGTGEDAPGGEINKDYEEYADPEGEPSRVGGGKGGGRWLYTSHDPEEEKAWARAGTQRIMGMMTSRPEPDGPKKEQNLVHFKFEPMILHVLTASLVDAQKLLGAAQQAGFRESGISSATSDTPMVAVRTNGLALESIVAVEADGNIMSLVGEEYVQMLFDIAERRFKANRERINRLRQSLRIAFSRAAGDNNNHDWEDANVRRQRKKAEGLERRARLLELAGREEKGTKGALLDTSDIP</sequence>
<evidence type="ECO:0000256" key="6">
    <source>
        <dbReference type="ARBA" id="ARBA00022694"/>
    </source>
</evidence>
<evidence type="ECO:0000256" key="9">
    <source>
        <dbReference type="ARBA" id="ARBA00058049"/>
    </source>
</evidence>
<comment type="catalytic activity">
    <reaction evidence="8">
        <text>4-demethyl-7-[(3S)-3-amino-3-carboxypropyl]wyosine(37) in tRNA(Phe) + S-adenosyl-L-methionine = 7-[(3S)-3-amino-3-carboxypropyl]wyosine(37) in tRNA(Phe) + S-adenosyl-L-homocysteine + H(+)</text>
        <dbReference type="Rhea" id="RHEA:36635"/>
        <dbReference type="Rhea" id="RHEA-COMP:10378"/>
        <dbReference type="Rhea" id="RHEA-COMP:10379"/>
        <dbReference type="ChEBI" id="CHEBI:15378"/>
        <dbReference type="ChEBI" id="CHEBI:57856"/>
        <dbReference type="ChEBI" id="CHEBI:59789"/>
        <dbReference type="ChEBI" id="CHEBI:73543"/>
        <dbReference type="ChEBI" id="CHEBI:73550"/>
        <dbReference type="EC" id="2.1.1.282"/>
    </reaction>
</comment>
<evidence type="ECO:0000256" key="4">
    <source>
        <dbReference type="ARBA" id="ARBA00022679"/>
    </source>
</evidence>
<dbReference type="GO" id="GO:0008168">
    <property type="term" value="F:methyltransferase activity"/>
    <property type="evidence" value="ECO:0007669"/>
    <property type="project" value="UniProtKB-KW"/>
</dbReference>
<keyword evidence="5" id="KW-0949">S-adenosyl-L-methionine</keyword>
<proteinExistence type="inferred from homology"/>
<evidence type="ECO:0000313" key="13">
    <source>
        <dbReference type="Proteomes" id="UP000327013"/>
    </source>
</evidence>
<dbReference type="PANTHER" id="PTHR48418">
    <property type="entry name" value="TRNA WYBUTOSINE-SYNTHESIZING PROTEIN 3"/>
    <property type="match status" value="1"/>
</dbReference>
<dbReference type="EMBL" id="VIBQ01000009">
    <property type="protein sequence ID" value="KAB8337230.1"/>
    <property type="molecule type" value="Genomic_DNA"/>
</dbReference>
<evidence type="ECO:0000256" key="5">
    <source>
        <dbReference type="ARBA" id="ARBA00022691"/>
    </source>
</evidence>
<evidence type="ECO:0000256" key="3">
    <source>
        <dbReference type="ARBA" id="ARBA00022603"/>
    </source>
</evidence>
<evidence type="ECO:0000259" key="11">
    <source>
        <dbReference type="Pfam" id="PF02676"/>
    </source>
</evidence>
<dbReference type="SUPFAM" id="SSF111278">
    <property type="entry name" value="SSo0622-like"/>
    <property type="match status" value="1"/>
</dbReference>
<dbReference type="InterPro" id="IPR003827">
    <property type="entry name" value="tRNA_yW-synthesising"/>
</dbReference>
<dbReference type="GO" id="GO:0032259">
    <property type="term" value="P:methylation"/>
    <property type="evidence" value="ECO:0007669"/>
    <property type="project" value="UniProtKB-KW"/>
</dbReference>
<feature type="domain" description="tRNA wybutosine-synthesizing protein" evidence="11">
    <location>
        <begin position="21"/>
        <end position="265"/>
    </location>
</feature>
<evidence type="ECO:0000256" key="2">
    <source>
        <dbReference type="ARBA" id="ARBA00012750"/>
    </source>
</evidence>
<dbReference type="Gene3D" id="3.30.1960.10">
    <property type="entry name" value="tRNA wybutosine-synthesizing-like"/>
    <property type="match status" value="1"/>
</dbReference>
<reference evidence="12 13" key="1">
    <citation type="submission" date="2019-06" db="EMBL/GenBank/DDBJ databases">
        <title>A chromosomal-level reference genome of Carpinus fangiana (Coryloideae, Betulaceae).</title>
        <authorList>
            <person name="Yang X."/>
            <person name="Wang Z."/>
            <person name="Zhang L."/>
            <person name="Hao G."/>
            <person name="Liu J."/>
            <person name="Yang Y."/>
        </authorList>
    </citation>
    <scope>NUCLEOTIDE SEQUENCE [LARGE SCALE GENOMIC DNA]</scope>
    <source>
        <strain evidence="12">Cfa_2016G</strain>
        <tissue evidence="12">Leaf</tissue>
    </source>
</reference>
<keyword evidence="6" id="KW-0819">tRNA processing</keyword>
<protein>
    <recommendedName>
        <fullName evidence="10">tRNA wybutosine-synthesizing protein 3</fullName>
        <ecNumber evidence="2">2.1.1.282</ecNumber>
    </recommendedName>
    <alternativeName>
        <fullName evidence="7">tRNA(Phe) 7-((3-amino-3-carboxypropyl)-4-demethylwyosine(37)-N(4))-methyltransferase</fullName>
    </alternativeName>
</protein>
<keyword evidence="13" id="KW-1185">Reference proteome</keyword>
<organism evidence="12 13">
    <name type="scientific">Carpinus fangiana</name>
    <dbReference type="NCBI Taxonomy" id="176857"/>
    <lineage>
        <taxon>Eukaryota</taxon>
        <taxon>Viridiplantae</taxon>
        <taxon>Streptophyta</taxon>
        <taxon>Embryophyta</taxon>
        <taxon>Tracheophyta</taxon>
        <taxon>Spermatophyta</taxon>
        <taxon>Magnoliopsida</taxon>
        <taxon>eudicotyledons</taxon>
        <taxon>Gunneridae</taxon>
        <taxon>Pentapetalae</taxon>
        <taxon>rosids</taxon>
        <taxon>fabids</taxon>
        <taxon>Fagales</taxon>
        <taxon>Betulaceae</taxon>
        <taxon>Carpinus</taxon>
    </lineage>
</organism>
<name>A0A5N6KQ90_9ROSI</name>
<dbReference type="InterPro" id="IPR036602">
    <property type="entry name" value="tRNA_yW-synthesising-like_sf"/>
</dbReference>
<keyword evidence="4" id="KW-0808">Transferase</keyword>